<evidence type="ECO:0000259" key="1">
    <source>
        <dbReference type="Pfam" id="PF00781"/>
    </source>
</evidence>
<dbReference type="Gene3D" id="2.60.200.40">
    <property type="match status" value="1"/>
</dbReference>
<dbReference type="Gene3D" id="3.40.50.10330">
    <property type="entry name" value="Probable inorganic polyphosphate/atp-NAD kinase, domain 1"/>
    <property type="match status" value="1"/>
</dbReference>
<name>A0ABY0FJC4_9BACT</name>
<sequence>MKKHLILVVNPRSSGFKLVEKKILSFLNNKCFNDDQLSVFEIQPTTPMENTQEMAKILHSGDIILVAGGDGTAHIASNAVAISGQKNIKMKFTGFGNFNDYAHSFSKNSGKAMLRAIESGKMKTEIHPLEIKINGKFFRYAPLYATIGLTAEMAEIFEGKKLRRVLKKIHRRNLRLILSLFAATRFYFKHRKKHLMKIESISLDDKEYSLPKKIVTDLVFMNGPRMARIMRSSANKIDNKNFGFSALNSANLIKNVPFLLSGIIGKIPLTRTKKVGIEFKKPRKITIQIEGEAIKVEKVSKIEVKICDNIKIAIL</sequence>
<proteinExistence type="predicted"/>
<dbReference type="InterPro" id="IPR016064">
    <property type="entry name" value="NAD/diacylglycerol_kinase_sf"/>
</dbReference>
<evidence type="ECO:0000313" key="2">
    <source>
        <dbReference type="EMBL" id="RYC73018.1"/>
    </source>
</evidence>
<comment type="caution">
    <text evidence="2">The sequence shown here is derived from an EMBL/GenBank/DDBJ whole genome shotgun (WGS) entry which is preliminary data.</text>
</comment>
<reference evidence="2 3" key="1">
    <citation type="journal article" date="2018" name="bioRxiv">
        <title>Evidence of independent acquisition and adaption of ultra-small bacteria to human hosts across the highly diverse yet reduced genomes of the phylum Saccharibacteria.</title>
        <authorList>
            <person name="McLean J.S."/>
            <person name="Bor B."/>
            <person name="To T.T."/>
            <person name="Liu Q."/>
            <person name="Kearns K.A."/>
            <person name="Solden L.M."/>
            <person name="Wrighton K.C."/>
            <person name="He X."/>
            <person name="Shi W."/>
        </authorList>
    </citation>
    <scope>NUCLEOTIDE SEQUENCE [LARGE SCALE GENOMIC DNA]</scope>
    <source>
        <strain evidence="2 3">TM7_CMJM_G6_1_HOT_870</strain>
    </source>
</reference>
<dbReference type="EMBL" id="PRLK01000001">
    <property type="protein sequence ID" value="RYC73018.1"/>
    <property type="molecule type" value="Genomic_DNA"/>
</dbReference>
<evidence type="ECO:0000313" key="3">
    <source>
        <dbReference type="Proteomes" id="UP001190925"/>
    </source>
</evidence>
<dbReference type="InterPro" id="IPR017438">
    <property type="entry name" value="ATP-NAD_kinase_N"/>
</dbReference>
<accession>A0ABY0FJC4</accession>
<feature type="domain" description="DAGKc" evidence="1">
    <location>
        <begin position="4"/>
        <end position="119"/>
    </location>
</feature>
<dbReference type="Pfam" id="PF00781">
    <property type="entry name" value="DAGK_cat"/>
    <property type="match status" value="1"/>
</dbReference>
<organism evidence="2 3">
    <name type="scientific">Candidatus Nanogingivalis gingivitcus</name>
    <dbReference type="NCBI Taxonomy" id="2171992"/>
    <lineage>
        <taxon>Bacteria</taxon>
        <taxon>Candidatus Saccharimonadota</taxon>
        <taxon>Candidatus Nanosyncoccalia</taxon>
        <taxon>Candidatus Nanogingivales</taxon>
        <taxon>Candidatus Nanogingivalaceae</taxon>
        <taxon>Candidatus Nanogingivalis</taxon>
    </lineage>
</organism>
<reference evidence="2 3" key="2">
    <citation type="journal article" date="2020" name="Cell Rep.">
        <title>Acquisition and Adaptation of Ultra-small Parasitic Reduced Genome Bacteria to Mammalian Hosts.</title>
        <authorList>
            <person name="McLean J.S."/>
            <person name="Bor B."/>
            <person name="Kerns K.A."/>
            <person name="Liu Q."/>
            <person name="To T.T."/>
            <person name="Solden L."/>
            <person name="Hendrickson E.L."/>
            <person name="Wrighton K."/>
            <person name="Shi W."/>
            <person name="He X."/>
        </authorList>
    </citation>
    <scope>NUCLEOTIDE SEQUENCE [LARGE SCALE GENOMIC DNA]</scope>
    <source>
        <strain evidence="2 3">TM7_CMJM_G6_1_HOT_870</strain>
    </source>
</reference>
<dbReference type="InterPro" id="IPR001206">
    <property type="entry name" value="Diacylglycerol_kinase_cat_dom"/>
</dbReference>
<gene>
    <name evidence="2" type="ORF">G6CMJM_00123</name>
</gene>
<protein>
    <recommendedName>
        <fullName evidence="1">DAGKc domain-containing protein</fullName>
    </recommendedName>
</protein>
<dbReference type="Proteomes" id="UP001190925">
    <property type="component" value="Unassembled WGS sequence"/>
</dbReference>
<keyword evidence="3" id="KW-1185">Reference proteome</keyword>
<dbReference type="SUPFAM" id="SSF111331">
    <property type="entry name" value="NAD kinase/diacylglycerol kinase-like"/>
    <property type="match status" value="1"/>
</dbReference>
<dbReference type="RefSeq" id="WP_129718548.1">
    <property type="nucleotide sequence ID" value="NZ_PRLK01000001.1"/>
</dbReference>